<gene>
    <name evidence="2" type="ORF">PIB30_116057</name>
</gene>
<feature type="non-terminal residue" evidence="2">
    <location>
        <position position="1"/>
    </location>
</feature>
<organism evidence="2 3">
    <name type="scientific">Stylosanthes scabra</name>
    <dbReference type="NCBI Taxonomy" id="79078"/>
    <lineage>
        <taxon>Eukaryota</taxon>
        <taxon>Viridiplantae</taxon>
        <taxon>Streptophyta</taxon>
        <taxon>Embryophyta</taxon>
        <taxon>Tracheophyta</taxon>
        <taxon>Spermatophyta</taxon>
        <taxon>Magnoliopsida</taxon>
        <taxon>eudicotyledons</taxon>
        <taxon>Gunneridae</taxon>
        <taxon>Pentapetalae</taxon>
        <taxon>rosids</taxon>
        <taxon>fabids</taxon>
        <taxon>Fabales</taxon>
        <taxon>Fabaceae</taxon>
        <taxon>Papilionoideae</taxon>
        <taxon>50 kb inversion clade</taxon>
        <taxon>dalbergioids sensu lato</taxon>
        <taxon>Dalbergieae</taxon>
        <taxon>Pterocarpus clade</taxon>
        <taxon>Stylosanthes</taxon>
    </lineage>
</organism>
<protein>
    <submittedName>
        <fullName evidence="2">Uncharacterized protein</fullName>
    </submittedName>
</protein>
<feature type="region of interest" description="Disordered" evidence="1">
    <location>
        <begin position="27"/>
        <end position="60"/>
    </location>
</feature>
<evidence type="ECO:0000256" key="1">
    <source>
        <dbReference type="SAM" id="MobiDB-lite"/>
    </source>
</evidence>
<dbReference type="Proteomes" id="UP001341840">
    <property type="component" value="Unassembled WGS sequence"/>
</dbReference>
<dbReference type="Gene3D" id="1.10.510.10">
    <property type="entry name" value="Transferase(Phosphotransferase) domain 1"/>
    <property type="match status" value="1"/>
</dbReference>
<dbReference type="EMBL" id="JASCZI010287760">
    <property type="protein sequence ID" value="MED6227668.1"/>
    <property type="molecule type" value="Genomic_DNA"/>
</dbReference>
<comment type="caution">
    <text evidence="2">The sequence shown here is derived from an EMBL/GenBank/DDBJ whole genome shotgun (WGS) entry which is preliminary data.</text>
</comment>
<evidence type="ECO:0000313" key="3">
    <source>
        <dbReference type="Proteomes" id="UP001341840"/>
    </source>
</evidence>
<proteinExistence type="predicted"/>
<feature type="compositionally biased region" description="Basic residues" evidence="1">
    <location>
        <begin position="43"/>
        <end position="60"/>
    </location>
</feature>
<evidence type="ECO:0000313" key="2">
    <source>
        <dbReference type="EMBL" id="MED6227668.1"/>
    </source>
</evidence>
<reference evidence="2 3" key="1">
    <citation type="journal article" date="2023" name="Plants (Basel)">
        <title>Bridging the Gap: Combining Genomics and Transcriptomics Approaches to Understand Stylosanthes scabra, an Orphan Legume from the Brazilian Caatinga.</title>
        <authorList>
            <person name="Ferreira-Neto J.R.C."/>
            <person name="da Silva M.D."/>
            <person name="Binneck E."/>
            <person name="de Melo N.F."/>
            <person name="da Silva R.H."/>
            <person name="de Melo A.L.T.M."/>
            <person name="Pandolfi V."/>
            <person name="Bustamante F.O."/>
            <person name="Brasileiro-Vidal A.C."/>
            <person name="Benko-Iseppon A.M."/>
        </authorList>
    </citation>
    <scope>NUCLEOTIDE SEQUENCE [LARGE SCALE GENOMIC DNA]</scope>
    <source>
        <tissue evidence="2">Leaves</tissue>
    </source>
</reference>
<sequence>LSLRCLETEPKQRPSMKEVLESLERLHAANEKPMEPKFGSNHNHTRRGQQAVHHRSPLHP</sequence>
<accession>A0ABU7A074</accession>
<keyword evidence="3" id="KW-1185">Reference proteome</keyword>
<name>A0ABU7A074_9FABA</name>